<sequence>METAPRVAEFCTSTKEDQDDGFGLPGITLPLDYSPEALNAYGVSTRSLFPSSLDCRDIESGYINQPILTFRELKMIRLINQFTDREAWVSKAFEESYMEAYRDDILKDPEVTQKMANWLMSELKFKALVAKRTNNVINIYNGDVVKSDSVLMGHLHEELKMAIKGLEKGLSSFSEYRSATEPREFDYVHPSFFPLVFGESRVLRDRTIGLDDAVENMGKGEILEVPKDPGPSRKDLSWNIASRSDIGPRPYSSRFQWLPSNVLFRPDGTCYFSSYINSIHPQRNQKLYPMIEKALDKIILMWDMALTPLKTVLHSRSRIDLQEVQYKDISPGKTEPRPKIRDDETRTKYEERIRDWRKRNFVAVQPEPGVFAPIAIPPQILEDLPKEEKSKHRIEDKMDLKEEYGHRGLQVIVKLTEYSMTPEEPRFETEWHVEGQINEHICASAVYCLEDENTDVHDLEFRQIADTLPLADLEFDRGDSVWLEQIFGLHNNEPAVQHVGNMCFSEGRAIAWPNALQHRGIATLKDRSKTGYVHILQFMLVDPNIRIISTANVPPQRLDWKKEAEETSVDVRKLPLEDKLKILKREGNFPWALQEAKNILRGAREERRAFNHYQDVAYHSKNVIL</sequence>
<evidence type="ECO:0000259" key="2">
    <source>
        <dbReference type="Pfam" id="PF21666"/>
    </source>
</evidence>
<protein>
    <submittedName>
        <fullName evidence="3">Uncharacterized protein</fullName>
    </submittedName>
</protein>
<evidence type="ECO:0000313" key="4">
    <source>
        <dbReference type="Proteomes" id="UP001201262"/>
    </source>
</evidence>
<dbReference type="InterPro" id="IPR049207">
    <property type="entry name" value="DUF4246_N"/>
</dbReference>
<dbReference type="InterPro" id="IPR049192">
    <property type="entry name" value="DUF4246_C"/>
</dbReference>
<keyword evidence="4" id="KW-1185">Reference proteome</keyword>
<reference evidence="3" key="1">
    <citation type="submission" date="2021-12" db="EMBL/GenBank/DDBJ databases">
        <title>Convergent genome expansion in fungi linked to evolution of root-endophyte symbiosis.</title>
        <authorList>
            <consortium name="DOE Joint Genome Institute"/>
            <person name="Ke Y.-H."/>
            <person name="Bonito G."/>
            <person name="Liao H.-L."/>
            <person name="Looney B."/>
            <person name="Rojas-Flechas A."/>
            <person name="Nash J."/>
            <person name="Hameed K."/>
            <person name="Schadt C."/>
            <person name="Martin F."/>
            <person name="Crous P.W."/>
            <person name="Miettinen O."/>
            <person name="Magnuson J.K."/>
            <person name="Labbe J."/>
            <person name="Jacobson D."/>
            <person name="Doktycz M.J."/>
            <person name="Veneault-Fourrey C."/>
            <person name="Kuo A."/>
            <person name="Mondo S."/>
            <person name="Calhoun S."/>
            <person name="Riley R."/>
            <person name="Ohm R."/>
            <person name="LaButti K."/>
            <person name="Andreopoulos B."/>
            <person name="Pangilinan J."/>
            <person name="Nolan M."/>
            <person name="Tritt A."/>
            <person name="Clum A."/>
            <person name="Lipzen A."/>
            <person name="Daum C."/>
            <person name="Barry K."/>
            <person name="Grigoriev I.V."/>
            <person name="Vilgalys R."/>
        </authorList>
    </citation>
    <scope>NUCLEOTIDE SEQUENCE</scope>
    <source>
        <strain evidence="3">PMI_201</strain>
    </source>
</reference>
<proteinExistence type="predicted"/>
<accession>A0AAD4PVA1</accession>
<feature type="domain" description="DUF4246" evidence="1">
    <location>
        <begin position="113"/>
        <end position="563"/>
    </location>
</feature>
<feature type="domain" description="DUF4246" evidence="2">
    <location>
        <begin position="24"/>
        <end position="101"/>
    </location>
</feature>
<dbReference type="RefSeq" id="XP_046067225.1">
    <property type="nucleotide sequence ID" value="XM_046221484.1"/>
</dbReference>
<dbReference type="InterPro" id="IPR025340">
    <property type="entry name" value="DUF4246"/>
</dbReference>
<organism evidence="3 4">
    <name type="scientific">Talaromyces proteolyticus</name>
    <dbReference type="NCBI Taxonomy" id="1131652"/>
    <lineage>
        <taxon>Eukaryota</taxon>
        <taxon>Fungi</taxon>
        <taxon>Dikarya</taxon>
        <taxon>Ascomycota</taxon>
        <taxon>Pezizomycotina</taxon>
        <taxon>Eurotiomycetes</taxon>
        <taxon>Eurotiomycetidae</taxon>
        <taxon>Eurotiales</taxon>
        <taxon>Trichocomaceae</taxon>
        <taxon>Talaromyces</taxon>
        <taxon>Talaromyces sect. Bacilispori</taxon>
    </lineage>
</organism>
<dbReference type="AlphaFoldDB" id="A0AAD4PVA1"/>
<dbReference type="Proteomes" id="UP001201262">
    <property type="component" value="Unassembled WGS sequence"/>
</dbReference>
<evidence type="ECO:0000259" key="1">
    <source>
        <dbReference type="Pfam" id="PF14033"/>
    </source>
</evidence>
<comment type="caution">
    <text evidence="3">The sequence shown here is derived from an EMBL/GenBank/DDBJ whole genome shotgun (WGS) entry which is preliminary data.</text>
</comment>
<evidence type="ECO:0000313" key="3">
    <source>
        <dbReference type="EMBL" id="KAH8691133.1"/>
    </source>
</evidence>
<dbReference type="Pfam" id="PF21666">
    <property type="entry name" value="DUF4246_N"/>
    <property type="match status" value="1"/>
</dbReference>
<gene>
    <name evidence="3" type="ORF">BGW36DRAFT_438627</name>
</gene>
<dbReference type="PANTHER" id="PTHR33119">
    <property type="entry name" value="IFI3P"/>
    <property type="match status" value="1"/>
</dbReference>
<dbReference type="GeneID" id="70251771"/>
<dbReference type="PANTHER" id="PTHR33119:SF1">
    <property type="entry name" value="FE2OG DIOXYGENASE DOMAIN-CONTAINING PROTEIN"/>
    <property type="match status" value="1"/>
</dbReference>
<name>A0AAD4PVA1_9EURO</name>
<dbReference type="Pfam" id="PF14033">
    <property type="entry name" value="DUF4246"/>
    <property type="match status" value="1"/>
</dbReference>
<dbReference type="EMBL" id="JAJTJA010000012">
    <property type="protein sequence ID" value="KAH8691133.1"/>
    <property type="molecule type" value="Genomic_DNA"/>
</dbReference>